<dbReference type="KEGG" id="vg:18560082"/>
<dbReference type="RefSeq" id="YP_009011587.1">
    <property type="nucleotide sequence ID" value="NC_023688.1"/>
</dbReference>
<dbReference type="OrthoDB" id="33550at10239"/>
<name>E5DQ91_9CAUD</name>
<reference evidence="1 2" key="1">
    <citation type="journal article" date="2010" name="Virol. J.">
        <title>Genomes of the T4-related bacteriophages as windows on microbial genome evolution.</title>
        <authorList>
            <person name="Petrov V.M."/>
            <person name="Ratnayaka S."/>
            <person name="Nolan J.M."/>
            <person name="Miller E.S."/>
            <person name="Karam J.D."/>
        </authorList>
    </citation>
    <scope>NUCLEOTIDE SEQUENCE [LARGE SCALE GENOMIC DNA]</scope>
</reference>
<dbReference type="GeneID" id="18560082"/>
<sequence>MKVFVKNMEELLTMNLIGIRIVDCLGKIYNRNDDAEQLFENVFGVRPFVFVKDMYHDCGSIMSEYGTMYTIVGQRFIKFYGADNLFMDVQGE</sequence>
<keyword evidence="2" id="KW-1185">Reference proteome</keyword>
<organism evidence="1 2">
    <name type="scientific">Aeromonas phage PX29</name>
    <dbReference type="NCBI Taxonomy" id="926067"/>
    <lineage>
        <taxon>Viruses</taxon>
        <taxon>Duplodnaviria</taxon>
        <taxon>Heunggongvirae</taxon>
        <taxon>Uroviricota</taxon>
        <taxon>Caudoviricetes</taxon>
        <taxon>Pantevenvirales</taxon>
        <taxon>Straboviridae</taxon>
        <taxon>Angelvirus</taxon>
        <taxon>Angelvirus px29</taxon>
    </lineage>
</organism>
<protein>
    <submittedName>
        <fullName evidence="1">Uncharacterized protein</fullName>
    </submittedName>
</protein>
<dbReference type="EMBL" id="GU396103">
    <property type="protein sequence ID" value="ADQ52877.1"/>
    <property type="molecule type" value="Genomic_DNA"/>
</dbReference>
<evidence type="ECO:0000313" key="1">
    <source>
        <dbReference type="EMBL" id="ADQ52877.1"/>
    </source>
</evidence>
<accession>E5DQ91</accession>
<gene>
    <name evidence="1" type="ORF">PX29p158</name>
</gene>
<dbReference type="Proteomes" id="UP000008726">
    <property type="component" value="Segment"/>
</dbReference>
<evidence type="ECO:0000313" key="2">
    <source>
        <dbReference type="Proteomes" id="UP000008726"/>
    </source>
</evidence>
<proteinExistence type="predicted"/>